<keyword evidence="2" id="KW-1185">Reference proteome</keyword>
<sequence>MVQVRQLESGQRVKLESAAGCEKGYTHFFNAQCERQLHLFNVSVQRVQWKYFIRFTQLNNLALSSHM</sequence>
<proteinExistence type="predicted"/>
<accession>A0A2Z7BXA9</accession>
<reference evidence="1 2" key="1">
    <citation type="journal article" date="2015" name="Proc. Natl. Acad. Sci. U.S.A.">
        <title>The resurrection genome of Boea hygrometrica: A blueprint for survival of dehydration.</title>
        <authorList>
            <person name="Xiao L."/>
            <person name="Yang G."/>
            <person name="Zhang L."/>
            <person name="Yang X."/>
            <person name="Zhao S."/>
            <person name="Ji Z."/>
            <person name="Zhou Q."/>
            <person name="Hu M."/>
            <person name="Wang Y."/>
            <person name="Chen M."/>
            <person name="Xu Y."/>
            <person name="Jin H."/>
            <person name="Xiao X."/>
            <person name="Hu G."/>
            <person name="Bao F."/>
            <person name="Hu Y."/>
            <person name="Wan P."/>
            <person name="Li L."/>
            <person name="Deng X."/>
            <person name="Kuang T."/>
            <person name="Xiang C."/>
            <person name="Zhu J.K."/>
            <person name="Oliver M.J."/>
            <person name="He Y."/>
        </authorList>
    </citation>
    <scope>NUCLEOTIDE SEQUENCE [LARGE SCALE GENOMIC DNA]</scope>
    <source>
        <strain evidence="2">cv. XS01</strain>
    </source>
</reference>
<name>A0A2Z7BXA9_9LAMI</name>
<dbReference type="Proteomes" id="UP000250235">
    <property type="component" value="Unassembled WGS sequence"/>
</dbReference>
<protein>
    <submittedName>
        <fullName evidence="1">Uncharacterized protein</fullName>
    </submittedName>
</protein>
<gene>
    <name evidence="1" type="ORF">F511_07971</name>
</gene>
<dbReference type="AlphaFoldDB" id="A0A2Z7BXA9"/>
<evidence type="ECO:0000313" key="2">
    <source>
        <dbReference type="Proteomes" id="UP000250235"/>
    </source>
</evidence>
<evidence type="ECO:0000313" key="1">
    <source>
        <dbReference type="EMBL" id="KZV39024.1"/>
    </source>
</evidence>
<organism evidence="1 2">
    <name type="scientific">Dorcoceras hygrometricum</name>
    <dbReference type="NCBI Taxonomy" id="472368"/>
    <lineage>
        <taxon>Eukaryota</taxon>
        <taxon>Viridiplantae</taxon>
        <taxon>Streptophyta</taxon>
        <taxon>Embryophyta</taxon>
        <taxon>Tracheophyta</taxon>
        <taxon>Spermatophyta</taxon>
        <taxon>Magnoliopsida</taxon>
        <taxon>eudicotyledons</taxon>
        <taxon>Gunneridae</taxon>
        <taxon>Pentapetalae</taxon>
        <taxon>asterids</taxon>
        <taxon>lamiids</taxon>
        <taxon>Lamiales</taxon>
        <taxon>Gesneriaceae</taxon>
        <taxon>Didymocarpoideae</taxon>
        <taxon>Trichosporeae</taxon>
        <taxon>Loxocarpinae</taxon>
        <taxon>Dorcoceras</taxon>
    </lineage>
</organism>
<dbReference type="EMBL" id="KV001351">
    <property type="protein sequence ID" value="KZV39024.1"/>
    <property type="molecule type" value="Genomic_DNA"/>
</dbReference>